<name>A0AAD7N0F0_9AGAR</name>
<organism evidence="2 3">
    <name type="scientific">Mycena metata</name>
    <dbReference type="NCBI Taxonomy" id="1033252"/>
    <lineage>
        <taxon>Eukaryota</taxon>
        <taxon>Fungi</taxon>
        <taxon>Dikarya</taxon>
        <taxon>Basidiomycota</taxon>
        <taxon>Agaricomycotina</taxon>
        <taxon>Agaricomycetes</taxon>
        <taxon>Agaricomycetidae</taxon>
        <taxon>Agaricales</taxon>
        <taxon>Marasmiineae</taxon>
        <taxon>Mycenaceae</taxon>
        <taxon>Mycena</taxon>
    </lineage>
</organism>
<evidence type="ECO:0000313" key="2">
    <source>
        <dbReference type="EMBL" id="KAJ7740359.1"/>
    </source>
</evidence>
<dbReference type="EMBL" id="JARKIB010000103">
    <property type="protein sequence ID" value="KAJ7740359.1"/>
    <property type="molecule type" value="Genomic_DNA"/>
</dbReference>
<accession>A0AAD7N0F0</accession>
<feature type="non-terminal residue" evidence="2">
    <location>
        <position position="1"/>
    </location>
</feature>
<evidence type="ECO:0000259" key="1">
    <source>
        <dbReference type="Pfam" id="PF18803"/>
    </source>
</evidence>
<keyword evidence="3" id="KW-1185">Reference proteome</keyword>
<feature type="non-terminal residue" evidence="2">
    <location>
        <position position="90"/>
    </location>
</feature>
<comment type="caution">
    <text evidence="2">The sequence shown here is derived from an EMBL/GenBank/DDBJ whole genome shotgun (WGS) entry which is preliminary data.</text>
</comment>
<reference evidence="2" key="1">
    <citation type="submission" date="2023-03" db="EMBL/GenBank/DDBJ databases">
        <title>Massive genome expansion in bonnet fungi (Mycena s.s.) driven by repeated elements and novel gene families across ecological guilds.</title>
        <authorList>
            <consortium name="Lawrence Berkeley National Laboratory"/>
            <person name="Harder C.B."/>
            <person name="Miyauchi S."/>
            <person name="Viragh M."/>
            <person name="Kuo A."/>
            <person name="Thoen E."/>
            <person name="Andreopoulos B."/>
            <person name="Lu D."/>
            <person name="Skrede I."/>
            <person name="Drula E."/>
            <person name="Henrissat B."/>
            <person name="Morin E."/>
            <person name="Kohler A."/>
            <person name="Barry K."/>
            <person name="LaButti K."/>
            <person name="Morin E."/>
            <person name="Salamov A."/>
            <person name="Lipzen A."/>
            <person name="Mereny Z."/>
            <person name="Hegedus B."/>
            <person name="Baldrian P."/>
            <person name="Stursova M."/>
            <person name="Weitz H."/>
            <person name="Taylor A."/>
            <person name="Grigoriev I.V."/>
            <person name="Nagy L.G."/>
            <person name="Martin F."/>
            <person name="Kauserud H."/>
        </authorList>
    </citation>
    <scope>NUCLEOTIDE SEQUENCE</scope>
    <source>
        <strain evidence="2">CBHHK182m</strain>
    </source>
</reference>
<dbReference type="Pfam" id="PF18803">
    <property type="entry name" value="CxC2"/>
    <property type="match status" value="1"/>
</dbReference>
<evidence type="ECO:0000313" key="3">
    <source>
        <dbReference type="Proteomes" id="UP001215598"/>
    </source>
</evidence>
<proteinExistence type="predicted"/>
<dbReference type="Proteomes" id="UP001215598">
    <property type="component" value="Unassembled WGS sequence"/>
</dbReference>
<feature type="domain" description="CxC2-like cysteine cluster KDZ transposase-associated" evidence="1">
    <location>
        <begin position="45"/>
        <end position="90"/>
    </location>
</feature>
<dbReference type="AlphaFoldDB" id="A0AAD7N0F0"/>
<dbReference type="InterPro" id="IPR041457">
    <property type="entry name" value="CxC2_KDZ-assoc"/>
</dbReference>
<gene>
    <name evidence="2" type="ORF">B0H16DRAFT_1234426</name>
</gene>
<sequence>IYRCKNCYGDELLCASCMVARHKFNPLHHVEVRRWNGVHFEKLTLKALGLRVQLGHPAGERCSDKVPVHADFIVLHVNGIHPVAVDACDC</sequence>
<protein>
    <recommendedName>
        <fullName evidence="1">CxC2-like cysteine cluster KDZ transposase-associated domain-containing protein</fullName>
    </recommendedName>
</protein>